<keyword evidence="4" id="KW-1185">Reference proteome</keyword>
<accession>A0A6M1T5Z6</accession>
<comment type="similarity">
    <text evidence="1">Belongs to the UPF0310 family.</text>
</comment>
<organism evidence="3 4">
    <name type="scientific">Fodinibius halophilus</name>
    <dbReference type="NCBI Taxonomy" id="1736908"/>
    <lineage>
        <taxon>Bacteria</taxon>
        <taxon>Pseudomonadati</taxon>
        <taxon>Balneolota</taxon>
        <taxon>Balneolia</taxon>
        <taxon>Balneolales</taxon>
        <taxon>Balneolaceae</taxon>
        <taxon>Fodinibius</taxon>
    </lineage>
</organism>
<proteinExistence type="inferred from homology"/>
<dbReference type="CDD" id="cd21132">
    <property type="entry name" value="EVE-like"/>
    <property type="match status" value="1"/>
</dbReference>
<evidence type="ECO:0000313" key="4">
    <source>
        <dbReference type="Proteomes" id="UP000479132"/>
    </source>
</evidence>
<gene>
    <name evidence="3" type="ORF">G3569_14165</name>
</gene>
<dbReference type="InterPro" id="IPR015947">
    <property type="entry name" value="PUA-like_sf"/>
</dbReference>
<dbReference type="InterPro" id="IPR002740">
    <property type="entry name" value="EVE_domain"/>
</dbReference>
<dbReference type="Gene3D" id="3.10.590.10">
    <property type="entry name" value="ph1033 like domains"/>
    <property type="match status" value="1"/>
</dbReference>
<dbReference type="RefSeq" id="WP_165270298.1">
    <property type="nucleotide sequence ID" value="NZ_JAALLS010000020.1"/>
</dbReference>
<evidence type="ECO:0000259" key="2">
    <source>
        <dbReference type="Pfam" id="PF01878"/>
    </source>
</evidence>
<evidence type="ECO:0000256" key="1">
    <source>
        <dbReference type="HAMAP-Rule" id="MF_00771"/>
    </source>
</evidence>
<reference evidence="3 4" key="1">
    <citation type="submission" date="2020-02" db="EMBL/GenBank/DDBJ databases">
        <title>Aliifodinibius halophilus 2W32, complete genome.</title>
        <authorList>
            <person name="Li Y."/>
            <person name="Wu S."/>
        </authorList>
    </citation>
    <scope>NUCLEOTIDE SEQUENCE [LARGE SCALE GENOMIC DNA]</scope>
    <source>
        <strain evidence="3 4">2W32</strain>
    </source>
</reference>
<protein>
    <recommendedName>
        <fullName evidence="1">UPF0310 protein G3569_14165</fullName>
    </recommendedName>
</protein>
<dbReference type="Pfam" id="PF01878">
    <property type="entry name" value="EVE"/>
    <property type="match status" value="1"/>
</dbReference>
<dbReference type="NCBIfam" id="NF002616">
    <property type="entry name" value="PRK02268.1-2"/>
    <property type="match status" value="1"/>
</dbReference>
<dbReference type="Proteomes" id="UP000479132">
    <property type="component" value="Unassembled WGS sequence"/>
</dbReference>
<evidence type="ECO:0000313" key="3">
    <source>
        <dbReference type="EMBL" id="NGP89499.1"/>
    </source>
</evidence>
<feature type="domain" description="EVE" evidence="2">
    <location>
        <begin position="2"/>
        <end position="132"/>
    </location>
</feature>
<dbReference type="SUPFAM" id="SSF88697">
    <property type="entry name" value="PUA domain-like"/>
    <property type="match status" value="1"/>
</dbReference>
<dbReference type="EMBL" id="JAALLS010000020">
    <property type="protein sequence ID" value="NGP89499.1"/>
    <property type="molecule type" value="Genomic_DNA"/>
</dbReference>
<dbReference type="AlphaFoldDB" id="A0A6M1T5Z6"/>
<dbReference type="HAMAP" id="MF_00771">
    <property type="entry name" value="UPF0310"/>
    <property type="match status" value="1"/>
</dbReference>
<comment type="caution">
    <text evidence="3">The sequence shown here is derived from an EMBL/GenBank/DDBJ whole genome shotgun (WGS) entry which is preliminary data.</text>
</comment>
<dbReference type="InterPro" id="IPR022996">
    <property type="entry name" value="UPF0310"/>
</dbReference>
<name>A0A6M1T5Z6_9BACT</name>
<sequence length="137" mass="15767">MNYWIIVASKDHVIAGQQGGFCQACHGKKWPLKKMSSGDGVLFYSSKETFGSSTPYQKFTAIGRVKGDNIYRVPMGADFQPYRRDIKFIDCREAKIHPLLTELHFVENPQKWGYKLMNGFLKIDRHDFELISANMTK</sequence>